<feature type="transmembrane region" description="Helical" evidence="1">
    <location>
        <begin position="369"/>
        <end position="399"/>
    </location>
</feature>
<feature type="transmembrane region" description="Helical" evidence="1">
    <location>
        <begin position="497"/>
        <end position="517"/>
    </location>
</feature>
<dbReference type="Proteomes" id="UP001239085">
    <property type="component" value="Unassembled WGS sequence"/>
</dbReference>
<feature type="transmembrane region" description="Helical" evidence="1">
    <location>
        <begin position="538"/>
        <end position="561"/>
    </location>
</feature>
<feature type="transmembrane region" description="Helical" evidence="1">
    <location>
        <begin position="406"/>
        <end position="425"/>
    </location>
</feature>
<accession>A0ABU0PEC5</accession>
<organism evidence="2 3">
    <name type="scientific">Microbacterium murale</name>
    <dbReference type="NCBI Taxonomy" id="1081040"/>
    <lineage>
        <taxon>Bacteria</taxon>
        <taxon>Bacillati</taxon>
        <taxon>Actinomycetota</taxon>
        <taxon>Actinomycetes</taxon>
        <taxon>Micrococcales</taxon>
        <taxon>Microbacteriaceae</taxon>
        <taxon>Microbacterium</taxon>
    </lineage>
</organism>
<gene>
    <name evidence="2" type="ORF">QFZ46_003828</name>
</gene>
<evidence type="ECO:0000256" key="1">
    <source>
        <dbReference type="SAM" id="Phobius"/>
    </source>
</evidence>
<sequence>MAGQSIVISVLADTKKLASGLNEASGMLGGLGKAASAGAKVALGALAAVGAAATGIGIKAVSSASNLEQSMGAMSSVFKENTAQMETWATGAASSVGLAKSEYAGLATVLGSQLRNMGVSADALGGQTNDLIGLGSDLAAQFGGSTSDAVSALSGLLRGERDPIERYGVSINEAAVKAKLAEMGLNGLTGEAEKNAKLTATLALLYEQTADAQGAFSRESTTLAGAQQRLSAGTENLYATLGTSLLPAVTAVTAAMGALINRIQESAAFQALTGWLTDASNSFADFVFGIINGTESLNFSDILGGLVDGMASGIQSAVAWLADGGLATIFGAITGAREGILNAAMLAFPGILDALILIIPQVVTGLSAMLLQLVTFFAANAPAILAAAVTMLSGLIGAIAQVLPQVITSLVAILPGLINSILSMIPQILDAAIVLFTSLVEAIPVILPGVVSAIVRILPILIETIIGLIPAILDGAIALFTSLVEAIPVILPMLIEALINLVPTLISTILGMIPTILSSAVKLFTSLVTAIPKILPELIPALIALLPKIIGAIIGMVPTILQAGVDLIGGLVSGLWQAAGSVGSALLDIAKGAIGGFLDFLGIHSPSRLFAGYGKNLVQGLAGGLDANSGLFARSLDGLAGMASDFSAEPLTISPSGALTAQTVASVPMAQPQNDARPALVDLSASSAQLLARLIADGLTVVLPGATLAGSMGAHNVFNARRGNG</sequence>
<dbReference type="InterPro" id="IPR016024">
    <property type="entry name" value="ARM-type_fold"/>
</dbReference>
<dbReference type="EMBL" id="JAUSXK010000001">
    <property type="protein sequence ID" value="MDQ0645668.1"/>
    <property type="molecule type" value="Genomic_DNA"/>
</dbReference>
<feature type="transmembrane region" description="Helical" evidence="1">
    <location>
        <begin position="431"/>
        <end position="458"/>
    </location>
</feature>
<name>A0ABU0PEC5_9MICO</name>
<reference evidence="2 3" key="1">
    <citation type="submission" date="2023-07" db="EMBL/GenBank/DDBJ databases">
        <title>Comparative genomics of wheat-associated soil bacteria to identify genetic determinants of phenazine resistance.</title>
        <authorList>
            <person name="Mouncey N."/>
        </authorList>
    </citation>
    <scope>NUCLEOTIDE SEQUENCE [LARGE SCALE GENOMIC DNA]</scope>
    <source>
        <strain evidence="2 3">W2I7</strain>
    </source>
</reference>
<protein>
    <recommendedName>
        <fullName evidence="4">Tape measure protein</fullName>
    </recommendedName>
</protein>
<proteinExistence type="predicted"/>
<dbReference type="RefSeq" id="WP_307364153.1">
    <property type="nucleotide sequence ID" value="NZ_JAUSXK010000001.1"/>
</dbReference>
<keyword evidence="1" id="KW-1133">Transmembrane helix</keyword>
<keyword evidence="3" id="KW-1185">Reference proteome</keyword>
<feature type="transmembrane region" description="Helical" evidence="1">
    <location>
        <begin position="340"/>
        <end position="363"/>
    </location>
</feature>
<evidence type="ECO:0000313" key="2">
    <source>
        <dbReference type="EMBL" id="MDQ0645668.1"/>
    </source>
</evidence>
<keyword evidence="1" id="KW-0812">Transmembrane</keyword>
<comment type="caution">
    <text evidence="2">The sequence shown here is derived from an EMBL/GenBank/DDBJ whole genome shotgun (WGS) entry which is preliminary data.</text>
</comment>
<evidence type="ECO:0008006" key="4">
    <source>
        <dbReference type="Google" id="ProtNLM"/>
    </source>
</evidence>
<dbReference type="SUPFAM" id="SSF48371">
    <property type="entry name" value="ARM repeat"/>
    <property type="match status" value="1"/>
</dbReference>
<feature type="transmembrane region" description="Helical" evidence="1">
    <location>
        <begin position="465"/>
        <end position="491"/>
    </location>
</feature>
<evidence type="ECO:0000313" key="3">
    <source>
        <dbReference type="Proteomes" id="UP001239085"/>
    </source>
</evidence>
<keyword evidence="1" id="KW-0472">Membrane</keyword>